<proteinExistence type="predicted"/>
<dbReference type="EMBL" id="CM015715">
    <property type="protein sequence ID" value="KAF3688854.1"/>
    <property type="molecule type" value="Genomic_DNA"/>
</dbReference>
<accession>A0A6G1PFE9</accession>
<gene>
    <name evidence="2" type="ORF">EXN66_Car004526</name>
</gene>
<evidence type="ECO:0000256" key="1">
    <source>
        <dbReference type="SAM" id="Phobius"/>
    </source>
</evidence>
<keyword evidence="1" id="KW-0472">Membrane</keyword>
<keyword evidence="1" id="KW-0812">Transmembrane</keyword>
<keyword evidence="3" id="KW-1185">Reference proteome</keyword>
<protein>
    <submittedName>
        <fullName evidence="2">Uncharacterized protein</fullName>
    </submittedName>
</protein>
<name>A0A6G1PFE9_CHAAH</name>
<evidence type="ECO:0000313" key="3">
    <source>
        <dbReference type="Proteomes" id="UP000503349"/>
    </source>
</evidence>
<feature type="transmembrane region" description="Helical" evidence="1">
    <location>
        <begin position="52"/>
        <end position="73"/>
    </location>
</feature>
<organism evidence="2 3">
    <name type="scientific">Channa argus</name>
    <name type="common">Northern snakehead</name>
    <name type="synonym">Ophicephalus argus</name>
    <dbReference type="NCBI Taxonomy" id="215402"/>
    <lineage>
        <taxon>Eukaryota</taxon>
        <taxon>Metazoa</taxon>
        <taxon>Chordata</taxon>
        <taxon>Craniata</taxon>
        <taxon>Vertebrata</taxon>
        <taxon>Euteleostomi</taxon>
        <taxon>Actinopterygii</taxon>
        <taxon>Neopterygii</taxon>
        <taxon>Teleostei</taxon>
        <taxon>Neoteleostei</taxon>
        <taxon>Acanthomorphata</taxon>
        <taxon>Anabantaria</taxon>
        <taxon>Anabantiformes</taxon>
        <taxon>Channoidei</taxon>
        <taxon>Channidae</taxon>
        <taxon>Channa</taxon>
    </lineage>
</organism>
<dbReference type="Proteomes" id="UP000503349">
    <property type="component" value="Chromosome 4"/>
</dbReference>
<sequence length="92" mass="10315">MGTATDDGKDLPLHLGNWITSGAKSLDSPIKRGACLILSIFMMSSFSENMYVIFYCWRSHSYAFSITIGYFWVSEKHSLLDHSQSDITLKSG</sequence>
<evidence type="ECO:0000313" key="2">
    <source>
        <dbReference type="EMBL" id="KAF3688854.1"/>
    </source>
</evidence>
<keyword evidence="1" id="KW-1133">Transmembrane helix</keyword>
<reference evidence="2 3" key="1">
    <citation type="submission" date="2019-02" db="EMBL/GenBank/DDBJ databases">
        <title>Opniocepnalus argus genome.</title>
        <authorList>
            <person name="Zhou C."/>
            <person name="Xiao S."/>
        </authorList>
    </citation>
    <scope>NUCLEOTIDE SEQUENCE [LARGE SCALE GENOMIC DNA]</scope>
    <source>
        <strain evidence="2">OARG1902GOOAL</strain>
        <tissue evidence="2">Muscle</tissue>
    </source>
</reference>
<dbReference type="AlphaFoldDB" id="A0A6G1PFE9"/>
<reference evidence="3" key="2">
    <citation type="submission" date="2019-02" db="EMBL/GenBank/DDBJ databases">
        <title>Opniocepnalus argus Var Kimnra genome.</title>
        <authorList>
            <person name="Zhou C."/>
            <person name="Xiao S."/>
        </authorList>
    </citation>
    <scope>NUCLEOTIDE SEQUENCE [LARGE SCALE GENOMIC DNA]</scope>
</reference>